<dbReference type="Pfam" id="PF12833">
    <property type="entry name" value="HTH_18"/>
    <property type="match status" value="1"/>
</dbReference>
<dbReference type="InterPro" id="IPR009057">
    <property type="entry name" value="Homeodomain-like_sf"/>
</dbReference>
<gene>
    <name evidence="5" type="ORF">GCM10008967_15140</name>
</gene>
<dbReference type="PANTHER" id="PTHR46796:SF13">
    <property type="entry name" value="HTH-TYPE TRANSCRIPTIONAL ACTIVATOR RHAS"/>
    <property type="match status" value="1"/>
</dbReference>
<name>A0ABN0W5W0_9BACI</name>
<dbReference type="Pfam" id="PF20240">
    <property type="entry name" value="DUF6597"/>
    <property type="match status" value="1"/>
</dbReference>
<dbReference type="InterPro" id="IPR050204">
    <property type="entry name" value="AraC_XylS_family_regulators"/>
</dbReference>
<dbReference type="Proteomes" id="UP001500782">
    <property type="component" value="Unassembled WGS sequence"/>
</dbReference>
<keyword evidence="3" id="KW-0804">Transcription</keyword>
<dbReference type="InterPro" id="IPR020449">
    <property type="entry name" value="Tscrpt_reg_AraC-type_HTH"/>
</dbReference>
<evidence type="ECO:0000259" key="4">
    <source>
        <dbReference type="PROSITE" id="PS01124"/>
    </source>
</evidence>
<reference evidence="5 6" key="1">
    <citation type="journal article" date="2019" name="Int. J. Syst. Evol. Microbiol.">
        <title>The Global Catalogue of Microorganisms (GCM) 10K type strain sequencing project: providing services to taxonomists for standard genome sequencing and annotation.</title>
        <authorList>
            <consortium name="The Broad Institute Genomics Platform"/>
            <consortium name="The Broad Institute Genome Sequencing Center for Infectious Disease"/>
            <person name="Wu L."/>
            <person name="Ma J."/>
        </authorList>
    </citation>
    <scope>NUCLEOTIDE SEQUENCE [LARGE SCALE GENOMIC DNA]</scope>
    <source>
        <strain evidence="5 6">JCM 9731</strain>
    </source>
</reference>
<sequence length="265" mass="31161">MKFEIVQPTKLLRPWIECYWNVQLDTGAKPKNEVILPNGKIEMIFALEGNYQVVNRRTHKMKHAWLSGIHHEPLEIHYNGKSNLIGIRFYPHGIFPFLHVPIQETVNQVENLYAVWDVFYEEIFETLCMLKGQKNTYIALDQLLLRKITERKTSHHQVLANIVEQIRMNPQQSIPKLAASIGFTQRHLNRLFKDHTGITPKLLSQIFRFEKAFSYLHSQSEEEVADIISTLGYYDQSHFNKEFKRFSGMTPLEYKQRAIESSNFL</sequence>
<protein>
    <submittedName>
        <fullName evidence="5">Helix-turn-helix domain-containing protein</fullName>
    </submittedName>
</protein>
<dbReference type="EMBL" id="BAAADJ010000016">
    <property type="protein sequence ID" value="GAA0325500.1"/>
    <property type="molecule type" value="Genomic_DNA"/>
</dbReference>
<proteinExistence type="predicted"/>
<dbReference type="InterPro" id="IPR046532">
    <property type="entry name" value="DUF6597"/>
</dbReference>
<evidence type="ECO:0000256" key="1">
    <source>
        <dbReference type="ARBA" id="ARBA00023015"/>
    </source>
</evidence>
<dbReference type="PROSITE" id="PS01124">
    <property type="entry name" value="HTH_ARAC_FAMILY_2"/>
    <property type="match status" value="1"/>
</dbReference>
<comment type="caution">
    <text evidence="5">The sequence shown here is derived from an EMBL/GenBank/DDBJ whole genome shotgun (WGS) entry which is preliminary data.</text>
</comment>
<evidence type="ECO:0000313" key="6">
    <source>
        <dbReference type="Proteomes" id="UP001500782"/>
    </source>
</evidence>
<organism evidence="5 6">
    <name type="scientific">Bacillus carboniphilus</name>
    <dbReference type="NCBI Taxonomy" id="86663"/>
    <lineage>
        <taxon>Bacteria</taxon>
        <taxon>Bacillati</taxon>
        <taxon>Bacillota</taxon>
        <taxon>Bacilli</taxon>
        <taxon>Bacillales</taxon>
        <taxon>Bacillaceae</taxon>
        <taxon>Bacillus</taxon>
    </lineage>
</organism>
<dbReference type="SUPFAM" id="SSF46689">
    <property type="entry name" value="Homeodomain-like"/>
    <property type="match status" value="2"/>
</dbReference>
<evidence type="ECO:0000256" key="2">
    <source>
        <dbReference type="ARBA" id="ARBA00023125"/>
    </source>
</evidence>
<keyword evidence="1" id="KW-0805">Transcription regulation</keyword>
<dbReference type="InterPro" id="IPR018060">
    <property type="entry name" value="HTH_AraC"/>
</dbReference>
<accession>A0ABN0W5W0</accession>
<dbReference type="RefSeq" id="WP_343797840.1">
    <property type="nucleotide sequence ID" value="NZ_BAAADJ010000016.1"/>
</dbReference>
<keyword evidence="6" id="KW-1185">Reference proteome</keyword>
<evidence type="ECO:0000256" key="3">
    <source>
        <dbReference type="ARBA" id="ARBA00023163"/>
    </source>
</evidence>
<feature type="domain" description="HTH araC/xylS-type" evidence="4">
    <location>
        <begin position="156"/>
        <end position="257"/>
    </location>
</feature>
<evidence type="ECO:0000313" key="5">
    <source>
        <dbReference type="EMBL" id="GAA0325500.1"/>
    </source>
</evidence>
<dbReference type="SMART" id="SM00342">
    <property type="entry name" value="HTH_ARAC"/>
    <property type="match status" value="1"/>
</dbReference>
<dbReference type="PRINTS" id="PR00032">
    <property type="entry name" value="HTHARAC"/>
</dbReference>
<dbReference type="PANTHER" id="PTHR46796">
    <property type="entry name" value="HTH-TYPE TRANSCRIPTIONAL ACTIVATOR RHAS-RELATED"/>
    <property type="match status" value="1"/>
</dbReference>
<keyword evidence="2" id="KW-0238">DNA-binding</keyword>
<dbReference type="Gene3D" id="1.10.10.60">
    <property type="entry name" value="Homeodomain-like"/>
    <property type="match status" value="1"/>
</dbReference>